<evidence type="ECO:0000313" key="2">
    <source>
        <dbReference type="Proteomes" id="UP001161017"/>
    </source>
</evidence>
<sequence length="160" mass="17318">MAGMLPPALGQSVTFDRPLTQGLLGEIYPVFLVEGESLVSKSIQEAPATEALTSRVEDEEYRELLSDLLQDPDQPNAELPECTQYTRVDLSNPCLDPEDAPGVALHPWEVEFLAWAEAQEGGPEDDITSHNAIDDFMPAAPGEVQVANGALKINDQCGVQ</sequence>
<proteinExistence type="predicted"/>
<dbReference type="EMBL" id="JAPUFD010000009">
    <property type="protein sequence ID" value="MDI1489531.1"/>
    <property type="molecule type" value="Genomic_DNA"/>
</dbReference>
<keyword evidence="2" id="KW-1185">Reference proteome</keyword>
<evidence type="ECO:0000313" key="1">
    <source>
        <dbReference type="EMBL" id="MDI1489531.1"/>
    </source>
</evidence>
<dbReference type="Proteomes" id="UP001161017">
    <property type="component" value="Unassembled WGS sequence"/>
</dbReference>
<comment type="caution">
    <text evidence="1">The sequence shown here is derived from an EMBL/GenBank/DDBJ whole genome shotgun (WGS) entry which is preliminary data.</text>
</comment>
<protein>
    <submittedName>
        <fullName evidence="1">Uncharacterized protein</fullName>
    </submittedName>
</protein>
<dbReference type="AlphaFoldDB" id="A0AA43QN54"/>
<accession>A0AA43QN54</accession>
<gene>
    <name evidence="1" type="ORF">OHK93_008812</name>
</gene>
<name>A0AA43QN54_9LECA</name>
<organism evidence="1 2">
    <name type="scientific">Ramalina farinacea</name>
    <dbReference type="NCBI Taxonomy" id="258253"/>
    <lineage>
        <taxon>Eukaryota</taxon>
        <taxon>Fungi</taxon>
        <taxon>Dikarya</taxon>
        <taxon>Ascomycota</taxon>
        <taxon>Pezizomycotina</taxon>
        <taxon>Lecanoromycetes</taxon>
        <taxon>OSLEUM clade</taxon>
        <taxon>Lecanoromycetidae</taxon>
        <taxon>Lecanorales</taxon>
        <taxon>Lecanorineae</taxon>
        <taxon>Ramalinaceae</taxon>
        <taxon>Ramalina</taxon>
    </lineage>
</organism>
<reference evidence="1" key="1">
    <citation type="journal article" date="2023" name="Genome Biol. Evol.">
        <title>First Whole Genome Sequence and Flow Cytometry Genome Size Data for the Lichen-Forming Fungus Ramalina farinacea (Ascomycota).</title>
        <authorList>
            <person name="Llewellyn T."/>
            <person name="Mian S."/>
            <person name="Hill R."/>
            <person name="Leitch I.J."/>
            <person name="Gaya E."/>
        </authorList>
    </citation>
    <scope>NUCLEOTIDE SEQUENCE</scope>
    <source>
        <strain evidence="1">LIQ254RAFAR</strain>
    </source>
</reference>